<keyword evidence="3" id="KW-1185">Reference proteome</keyword>
<evidence type="ECO:0000256" key="1">
    <source>
        <dbReference type="SAM" id="MobiDB-lite"/>
    </source>
</evidence>
<feature type="region of interest" description="Disordered" evidence="1">
    <location>
        <begin position="105"/>
        <end position="132"/>
    </location>
</feature>
<proteinExistence type="predicted"/>
<protein>
    <submittedName>
        <fullName evidence="2">Uncharacterized protein</fullName>
    </submittedName>
</protein>
<sequence length="285" mass="32183">MEELAEFQEVYGIPRIRQVLESAEWCGKVLKQNPLETHENRERLKKLLSNDDENDQPSYDDYGFINEMFRGPCCALSDVSKCDSDVDEDVLAYFRKELQNLSSHGAKIQPVTNRKKKKKKKSQPSKSAVDEFGDYVGTSKQVDTTVVTDESTSMSNITGENRSDAIQDPLPNDATKLPSYSEVTADLMKTGIKESMGTERLYESDNDEKNRAMTKELIDDICKQDEDCTQMDVGDVAKKLEKVRLVLSKMPFGEDRQNFAADTMVEMIKTIGAEDLLISNSEDES</sequence>
<dbReference type="EMBL" id="JBGFUD010011048">
    <property type="protein sequence ID" value="MFH4983084.1"/>
    <property type="molecule type" value="Genomic_DNA"/>
</dbReference>
<feature type="compositionally biased region" description="Basic residues" evidence="1">
    <location>
        <begin position="113"/>
        <end position="123"/>
    </location>
</feature>
<name>A0ABD6ESY6_9BILA</name>
<evidence type="ECO:0000313" key="3">
    <source>
        <dbReference type="Proteomes" id="UP001608902"/>
    </source>
</evidence>
<feature type="compositionally biased region" description="Polar residues" evidence="1">
    <location>
        <begin position="150"/>
        <end position="160"/>
    </location>
</feature>
<accession>A0ABD6ESY6</accession>
<dbReference type="Proteomes" id="UP001608902">
    <property type="component" value="Unassembled WGS sequence"/>
</dbReference>
<comment type="caution">
    <text evidence="2">The sequence shown here is derived from an EMBL/GenBank/DDBJ whole genome shotgun (WGS) entry which is preliminary data.</text>
</comment>
<feature type="region of interest" description="Disordered" evidence="1">
    <location>
        <begin position="148"/>
        <end position="177"/>
    </location>
</feature>
<organism evidence="2 3">
    <name type="scientific">Gnathostoma spinigerum</name>
    <dbReference type="NCBI Taxonomy" id="75299"/>
    <lineage>
        <taxon>Eukaryota</taxon>
        <taxon>Metazoa</taxon>
        <taxon>Ecdysozoa</taxon>
        <taxon>Nematoda</taxon>
        <taxon>Chromadorea</taxon>
        <taxon>Rhabditida</taxon>
        <taxon>Spirurina</taxon>
        <taxon>Gnathostomatomorpha</taxon>
        <taxon>Gnathostomatoidea</taxon>
        <taxon>Gnathostomatidae</taxon>
        <taxon>Gnathostoma</taxon>
    </lineage>
</organism>
<dbReference type="AlphaFoldDB" id="A0ABD6ESY6"/>
<gene>
    <name evidence="2" type="ORF">AB6A40_009793</name>
</gene>
<evidence type="ECO:0000313" key="2">
    <source>
        <dbReference type="EMBL" id="MFH4983084.1"/>
    </source>
</evidence>
<reference evidence="2 3" key="1">
    <citation type="submission" date="2024-08" db="EMBL/GenBank/DDBJ databases">
        <title>Gnathostoma spinigerum genome.</title>
        <authorList>
            <person name="Gonzalez-Bertolin B."/>
            <person name="Monzon S."/>
            <person name="Zaballos A."/>
            <person name="Jimenez P."/>
            <person name="Dekumyoy P."/>
            <person name="Varona S."/>
            <person name="Cuesta I."/>
            <person name="Sumanam S."/>
            <person name="Adisakwattana P."/>
            <person name="Gasser R.B."/>
            <person name="Hernandez-Gonzalez A."/>
            <person name="Young N.D."/>
            <person name="Perteguer M.J."/>
        </authorList>
    </citation>
    <scope>NUCLEOTIDE SEQUENCE [LARGE SCALE GENOMIC DNA]</scope>
    <source>
        <strain evidence="2">AL3</strain>
        <tissue evidence="2">Liver</tissue>
    </source>
</reference>